<keyword evidence="1" id="KW-1133">Transmembrane helix</keyword>
<keyword evidence="1" id="KW-0812">Transmembrane</keyword>
<feature type="transmembrane region" description="Helical" evidence="1">
    <location>
        <begin position="42"/>
        <end position="59"/>
    </location>
</feature>
<feature type="transmembrane region" description="Helical" evidence="1">
    <location>
        <begin position="7"/>
        <end position="30"/>
    </location>
</feature>
<dbReference type="GeneID" id="113791420"/>
<feature type="transmembrane region" description="Helical" evidence="1">
    <location>
        <begin position="64"/>
        <end position="87"/>
    </location>
</feature>
<sequence length="122" mass="13828">MTESRFGILYAITRIVLVVLILLMIIINIVHIAQTNQKTEDIVWVVFSFISLAIGLIGVWREHFLFSCTFAVILLVLACVSGAYGFIWLQTTGTVILILLAILFTFMLWDMGNRQMNVPDMC</sequence>
<proteinExistence type="predicted"/>
<gene>
    <name evidence="3" type="primary">LOC113791420</name>
</gene>
<name>A0A6P6XYG5_DERPT</name>
<organism evidence="2 3">
    <name type="scientific">Dermatophagoides pteronyssinus</name>
    <name type="common">European house dust mite</name>
    <dbReference type="NCBI Taxonomy" id="6956"/>
    <lineage>
        <taxon>Eukaryota</taxon>
        <taxon>Metazoa</taxon>
        <taxon>Ecdysozoa</taxon>
        <taxon>Arthropoda</taxon>
        <taxon>Chelicerata</taxon>
        <taxon>Arachnida</taxon>
        <taxon>Acari</taxon>
        <taxon>Acariformes</taxon>
        <taxon>Sarcoptiformes</taxon>
        <taxon>Astigmata</taxon>
        <taxon>Psoroptidia</taxon>
        <taxon>Analgoidea</taxon>
        <taxon>Pyroglyphidae</taxon>
        <taxon>Dermatophagoidinae</taxon>
        <taxon>Dermatophagoides</taxon>
    </lineage>
</organism>
<dbReference type="OMA" id="NIVHIAQ"/>
<evidence type="ECO:0000313" key="2">
    <source>
        <dbReference type="Proteomes" id="UP000515146"/>
    </source>
</evidence>
<keyword evidence="2" id="KW-1185">Reference proteome</keyword>
<dbReference type="Proteomes" id="UP000515146">
    <property type="component" value="Unplaced"/>
</dbReference>
<dbReference type="AlphaFoldDB" id="A0A6P6XYG5"/>
<protein>
    <submittedName>
        <fullName evidence="3">Uncharacterized protein LOC113791420</fullName>
    </submittedName>
</protein>
<reference evidence="3" key="1">
    <citation type="submission" date="2025-08" db="UniProtKB">
        <authorList>
            <consortium name="RefSeq"/>
        </authorList>
    </citation>
    <scope>IDENTIFICATION</scope>
    <source>
        <strain evidence="3">Airmid</strain>
    </source>
</reference>
<dbReference type="InParanoid" id="A0A6P6XYG5"/>
<dbReference type="OrthoDB" id="10358432at2759"/>
<feature type="transmembrane region" description="Helical" evidence="1">
    <location>
        <begin position="93"/>
        <end position="111"/>
    </location>
</feature>
<evidence type="ECO:0000313" key="3">
    <source>
        <dbReference type="RefSeq" id="XP_027197004.1"/>
    </source>
</evidence>
<dbReference type="KEGG" id="dpte:113791420"/>
<accession>A0A6P6XYG5</accession>
<dbReference type="RefSeq" id="XP_027197004.1">
    <property type="nucleotide sequence ID" value="XM_027341203.1"/>
</dbReference>
<evidence type="ECO:0000256" key="1">
    <source>
        <dbReference type="SAM" id="Phobius"/>
    </source>
</evidence>
<keyword evidence="1" id="KW-0472">Membrane</keyword>